<keyword evidence="14" id="KW-1185">Reference proteome</keyword>
<feature type="compositionally biased region" description="Pro residues" evidence="10">
    <location>
        <begin position="55"/>
        <end position="65"/>
    </location>
</feature>
<feature type="region of interest" description="Disordered" evidence="10">
    <location>
        <begin position="51"/>
        <end position="130"/>
    </location>
</feature>
<feature type="domain" description="TonB C-terminal" evidence="12">
    <location>
        <begin position="136"/>
        <end position="229"/>
    </location>
</feature>
<accession>A0ABV0BAS2</accession>
<proteinExistence type="inferred from homology"/>
<evidence type="ECO:0000256" key="6">
    <source>
        <dbReference type="ARBA" id="ARBA00022692"/>
    </source>
</evidence>
<dbReference type="Gene3D" id="3.30.2420.10">
    <property type="entry name" value="TonB"/>
    <property type="match status" value="1"/>
</dbReference>
<dbReference type="NCBIfam" id="TIGR01352">
    <property type="entry name" value="tonB_Cterm"/>
    <property type="match status" value="1"/>
</dbReference>
<dbReference type="InterPro" id="IPR037682">
    <property type="entry name" value="TonB_C"/>
</dbReference>
<evidence type="ECO:0000256" key="2">
    <source>
        <dbReference type="ARBA" id="ARBA00006555"/>
    </source>
</evidence>
<evidence type="ECO:0000313" key="13">
    <source>
        <dbReference type="EMBL" id="MEN3748649.1"/>
    </source>
</evidence>
<dbReference type="PANTHER" id="PTHR33446:SF2">
    <property type="entry name" value="PROTEIN TONB"/>
    <property type="match status" value="1"/>
</dbReference>
<evidence type="ECO:0000256" key="10">
    <source>
        <dbReference type="SAM" id="MobiDB-lite"/>
    </source>
</evidence>
<keyword evidence="7" id="KW-0653">Protein transport</keyword>
<evidence type="ECO:0000256" key="4">
    <source>
        <dbReference type="ARBA" id="ARBA00022475"/>
    </source>
</evidence>
<comment type="similarity">
    <text evidence="2">Belongs to the TonB family.</text>
</comment>
<protein>
    <submittedName>
        <fullName evidence="13">Energy transducer TonB</fullName>
    </submittedName>
</protein>
<evidence type="ECO:0000256" key="11">
    <source>
        <dbReference type="SAM" id="Phobius"/>
    </source>
</evidence>
<dbReference type="Proteomes" id="UP001427805">
    <property type="component" value="Unassembled WGS sequence"/>
</dbReference>
<dbReference type="PANTHER" id="PTHR33446">
    <property type="entry name" value="PROTEIN TONB-RELATED"/>
    <property type="match status" value="1"/>
</dbReference>
<name>A0ABV0BAS2_9SPHN</name>
<dbReference type="InterPro" id="IPR006260">
    <property type="entry name" value="TonB/TolA_C"/>
</dbReference>
<sequence length="229" mass="24451">MYANRSSLPFGINPAGLGGALVINGLIVSAMIFLIAPKIVPRVFDDGTIIEVENTPPPPPPVTPPKPEKRVETVRETKIVTPEPLVPPPPVDTNTTATTSTPTDQPPPIPSGTAGGTSDSVVPPTFDPPAPPPLIKASIDSRYAKGFQPDYPASELRAERSGTVSVRVLIGTDGRVKAVERISATTDAFFNATRSHALSNWRFKPATRGGVAQEEWKVMNVRFNITDVQ</sequence>
<evidence type="ECO:0000313" key="14">
    <source>
        <dbReference type="Proteomes" id="UP001427805"/>
    </source>
</evidence>
<organism evidence="13 14">
    <name type="scientific">Sphingomonas rustica</name>
    <dbReference type="NCBI Taxonomy" id="3103142"/>
    <lineage>
        <taxon>Bacteria</taxon>
        <taxon>Pseudomonadati</taxon>
        <taxon>Pseudomonadota</taxon>
        <taxon>Alphaproteobacteria</taxon>
        <taxon>Sphingomonadales</taxon>
        <taxon>Sphingomonadaceae</taxon>
        <taxon>Sphingomonas</taxon>
    </lineage>
</organism>
<dbReference type="PROSITE" id="PS52015">
    <property type="entry name" value="TONB_CTD"/>
    <property type="match status" value="1"/>
</dbReference>
<dbReference type="Pfam" id="PF03544">
    <property type="entry name" value="TonB_C"/>
    <property type="match status" value="1"/>
</dbReference>
<dbReference type="EMBL" id="JBDIZK010000009">
    <property type="protein sequence ID" value="MEN3748649.1"/>
    <property type="molecule type" value="Genomic_DNA"/>
</dbReference>
<keyword evidence="6 11" id="KW-0812">Transmembrane</keyword>
<keyword evidence="4" id="KW-1003">Cell membrane</keyword>
<reference evidence="13 14" key="1">
    <citation type="submission" date="2024-05" db="EMBL/GenBank/DDBJ databases">
        <title>Sphingomonas sp. HF-S3 16S ribosomal RNA gene Genome sequencing and assembly.</title>
        <authorList>
            <person name="Lee H."/>
        </authorList>
    </citation>
    <scope>NUCLEOTIDE SEQUENCE [LARGE SCALE GENOMIC DNA]</scope>
    <source>
        <strain evidence="13 14">HF-S3</strain>
    </source>
</reference>
<evidence type="ECO:0000256" key="1">
    <source>
        <dbReference type="ARBA" id="ARBA00004383"/>
    </source>
</evidence>
<keyword evidence="8 11" id="KW-1133">Transmembrane helix</keyword>
<keyword evidence="3" id="KW-0813">Transport</keyword>
<keyword evidence="5" id="KW-0997">Cell inner membrane</keyword>
<evidence type="ECO:0000256" key="8">
    <source>
        <dbReference type="ARBA" id="ARBA00022989"/>
    </source>
</evidence>
<feature type="transmembrane region" description="Helical" evidence="11">
    <location>
        <begin position="15"/>
        <end position="36"/>
    </location>
</feature>
<gene>
    <name evidence="13" type="ORF">TPR58_15845</name>
</gene>
<feature type="compositionally biased region" description="Low complexity" evidence="10">
    <location>
        <begin position="92"/>
        <end position="103"/>
    </location>
</feature>
<comment type="caution">
    <text evidence="13">The sequence shown here is derived from an EMBL/GenBank/DDBJ whole genome shotgun (WGS) entry which is preliminary data.</text>
</comment>
<feature type="compositionally biased region" description="Basic and acidic residues" evidence="10">
    <location>
        <begin position="66"/>
        <end position="78"/>
    </location>
</feature>
<evidence type="ECO:0000256" key="5">
    <source>
        <dbReference type="ARBA" id="ARBA00022519"/>
    </source>
</evidence>
<comment type="subcellular location">
    <subcellularLocation>
        <location evidence="1">Cell inner membrane</location>
        <topology evidence="1">Single-pass membrane protein</topology>
        <orientation evidence="1">Periplasmic side</orientation>
    </subcellularLocation>
</comment>
<evidence type="ECO:0000259" key="12">
    <source>
        <dbReference type="PROSITE" id="PS52015"/>
    </source>
</evidence>
<keyword evidence="9 11" id="KW-0472">Membrane</keyword>
<evidence type="ECO:0000256" key="7">
    <source>
        <dbReference type="ARBA" id="ARBA00022927"/>
    </source>
</evidence>
<dbReference type="InterPro" id="IPR051045">
    <property type="entry name" value="TonB-dependent_transducer"/>
</dbReference>
<evidence type="ECO:0000256" key="9">
    <source>
        <dbReference type="ARBA" id="ARBA00023136"/>
    </source>
</evidence>
<evidence type="ECO:0000256" key="3">
    <source>
        <dbReference type="ARBA" id="ARBA00022448"/>
    </source>
</evidence>
<dbReference type="SUPFAM" id="SSF74653">
    <property type="entry name" value="TolA/TonB C-terminal domain"/>
    <property type="match status" value="1"/>
</dbReference>